<proteinExistence type="predicted"/>
<protein>
    <submittedName>
        <fullName evidence="1">Uncharacterized protein</fullName>
    </submittedName>
</protein>
<gene>
    <name evidence="1" type="ORF">E3T39_11290</name>
</gene>
<organism evidence="1 2">
    <name type="scientific">Cryobacterium suzukii</name>
    <dbReference type="NCBI Taxonomy" id="1259198"/>
    <lineage>
        <taxon>Bacteria</taxon>
        <taxon>Bacillati</taxon>
        <taxon>Actinomycetota</taxon>
        <taxon>Actinomycetes</taxon>
        <taxon>Micrococcales</taxon>
        <taxon>Microbacteriaceae</taxon>
        <taxon>Cryobacterium</taxon>
    </lineage>
</organism>
<accession>A0A4R9ADS9</accession>
<dbReference type="EMBL" id="SOHJ01000011">
    <property type="protein sequence ID" value="TFD58940.1"/>
    <property type="molecule type" value="Genomic_DNA"/>
</dbReference>
<evidence type="ECO:0000313" key="2">
    <source>
        <dbReference type="Proteomes" id="UP000298170"/>
    </source>
</evidence>
<sequence length="133" mass="15420">MPIVTSRFLREQNVYTRAELRETFSIADASLNNGIFQPRNHDSVWLFVTFQKTADRVPYTDVLDGDILRFAGQTKGRADSKIIDHVADGNELVLFYRTRKYEYPGAGFRYDGRFEYVDHVPGPPNAFTLRRVR</sequence>
<name>A0A4R9ADS9_9MICO</name>
<dbReference type="AlphaFoldDB" id="A0A4R9ADS9"/>
<reference evidence="1 2" key="1">
    <citation type="submission" date="2019-03" db="EMBL/GenBank/DDBJ databases">
        <title>Genomics of glacier-inhabiting Cryobacterium strains.</title>
        <authorList>
            <person name="Liu Q."/>
            <person name="Xin Y.-H."/>
        </authorList>
    </citation>
    <scope>NUCLEOTIDE SEQUENCE [LARGE SCALE GENOMIC DNA]</scope>
    <source>
        <strain evidence="1 2">Sr39</strain>
    </source>
</reference>
<dbReference type="RefSeq" id="WP_134515320.1">
    <property type="nucleotide sequence ID" value="NZ_SOHJ01000011.1"/>
</dbReference>
<dbReference type="Proteomes" id="UP000298170">
    <property type="component" value="Unassembled WGS sequence"/>
</dbReference>
<evidence type="ECO:0000313" key="1">
    <source>
        <dbReference type="EMBL" id="TFD58940.1"/>
    </source>
</evidence>
<keyword evidence="2" id="KW-1185">Reference proteome</keyword>
<dbReference type="OrthoDB" id="9776021at2"/>
<comment type="caution">
    <text evidence="1">The sequence shown here is derived from an EMBL/GenBank/DDBJ whole genome shotgun (WGS) entry which is preliminary data.</text>
</comment>